<dbReference type="PANTHER" id="PTHR23106">
    <property type="entry name" value="ANGIOGENIC FACTOR WITH G PATCH AND FHA DOMAINS 1"/>
    <property type="match status" value="1"/>
</dbReference>
<dbReference type="PANTHER" id="PTHR23106:SF24">
    <property type="entry name" value="ANGIOGENIC FACTOR WITH G PATCH AND FHA DOMAINS 1"/>
    <property type="match status" value="1"/>
</dbReference>
<evidence type="ECO:0000259" key="1">
    <source>
        <dbReference type="PROSITE" id="PS50174"/>
    </source>
</evidence>
<dbReference type="GO" id="GO:0003676">
    <property type="term" value="F:nucleic acid binding"/>
    <property type="evidence" value="ECO:0007669"/>
    <property type="project" value="InterPro"/>
</dbReference>
<name>A0A9Q0M5V9_BLOTA</name>
<accession>A0A9Q0M5V9</accession>
<dbReference type="AlphaFoldDB" id="A0A9Q0M5V9"/>
<dbReference type="PROSITE" id="PS50174">
    <property type="entry name" value="G_PATCH"/>
    <property type="match status" value="1"/>
</dbReference>
<gene>
    <name evidence="2" type="ORF">RDWZM_005299</name>
</gene>
<reference evidence="2" key="1">
    <citation type="submission" date="2022-12" db="EMBL/GenBank/DDBJ databases">
        <title>Genome assemblies of Blomia tropicalis.</title>
        <authorList>
            <person name="Cui Y."/>
        </authorList>
    </citation>
    <scope>NUCLEOTIDE SEQUENCE</scope>
    <source>
        <tissue evidence="2">Adult mites</tissue>
    </source>
</reference>
<feature type="non-terminal residue" evidence="2">
    <location>
        <position position="1"/>
    </location>
</feature>
<dbReference type="EMBL" id="JAPWDV010000002">
    <property type="protein sequence ID" value="KAJ6219487.1"/>
    <property type="molecule type" value="Genomic_DNA"/>
</dbReference>
<dbReference type="InterPro" id="IPR053027">
    <property type="entry name" value="AGGF1"/>
</dbReference>
<comment type="caution">
    <text evidence="2">The sequence shown here is derived from an EMBL/GenBank/DDBJ whole genome shotgun (WGS) entry which is preliminary data.</text>
</comment>
<dbReference type="SUPFAM" id="SSF49879">
    <property type="entry name" value="SMAD/FHA domain"/>
    <property type="match status" value="1"/>
</dbReference>
<dbReference type="InterPro" id="IPR008984">
    <property type="entry name" value="SMAD_FHA_dom_sf"/>
</dbReference>
<dbReference type="Proteomes" id="UP001142055">
    <property type="component" value="Chromosome 2"/>
</dbReference>
<protein>
    <recommendedName>
        <fullName evidence="1">G-patch domain-containing protein</fullName>
    </recommendedName>
</protein>
<feature type="domain" description="G-patch" evidence="1">
    <location>
        <begin position="153"/>
        <end position="174"/>
    </location>
</feature>
<evidence type="ECO:0000313" key="3">
    <source>
        <dbReference type="Proteomes" id="UP001142055"/>
    </source>
</evidence>
<dbReference type="InterPro" id="IPR000467">
    <property type="entry name" value="G_patch_dom"/>
</dbReference>
<organism evidence="2 3">
    <name type="scientific">Blomia tropicalis</name>
    <name type="common">Mite</name>
    <dbReference type="NCBI Taxonomy" id="40697"/>
    <lineage>
        <taxon>Eukaryota</taxon>
        <taxon>Metazoa</taxon>
        <taxon>Ecdysozoa</taxon>
        <taxon>Arthropoda</taxon>
        <taxon>Chelicerata</taxon>
        <taxon>Arachnida</taxon>
        <taxon>Acari</taxon>
        <taxon>Acariformes</taxon>
        <taxon>Sarcoptiformes</taxon>
        <taxon>Astigmata</taxon>
        <taxon>Glycyphagoidea</taxon>
        <taxon>Echimyopodidae</taxon>
        <taxon>Blomia</taxon>
    </lineage>
</organism>
<evidence type="ECO:0000313" key="2">
    <source>
        <dbReference type="EMBL" id="KAJ6219487.1"/>
    </source>
</evidence>
<dbReference type="Pfam" id="PF01585">
    <property type="entry name" value="G-patch"/>
    <property type="match status" value="1"/>
</dbReference>
<proteinExistence type="predicted"/>
<sequence>MSQKNWSTCPLCRYHTRSHYLCSRNGTYQNEKKLEPLERNPLFHDDILAFFDSVRMLAHIHQHRDFTCSECIPGRIENESTNGIYTNEKNIVSAKKGLQNLKRKFGLSGDGFMSSELPGGYTDRAAIRKKEIGSDNPYEKTAAGSGLDMPLDERNKGFQMMEKMGWKTGQGLGT</sequence>
<keyword evidence="3" id="KW-1185">Reference proteome</keyword>